<organism evidence="2 3">
    <name type="scientific">Streptomyces atrovirens</name>
    <dbReference type="NCBI Taxonomy" id="285556"/>
    <lineage>
        <taxon>Bacteria</taxon>
        <taxon>Bacillati</taxon>
        <taxon>Actinomycetota</taxon>
        <taxon>Actinomycetes</taxon>
        <taxon>Kitasatosporales</taxon>
        <taxon>Streptomycetaceae</taxon>
        <taxon>Streptomyces</taxon>
    </lineage>
</organism>
<dbReference type="EMBL" id="JBHSKN010000001">
    <property type="protein sequence ID" value="MFC5238634.1"/>
    <property type="molecule type" value="Genomic_DNA"/>
</dbReference>
<name>A0ABW0DLL9_9ACTN</name>
<comment type="caution">
    <text evidence="2">The sequence shown here is derived from an EMBL/GenBank/DDBJ whole genome shotgun (WGS) entry which is preliminary data.</text>
</comment>
<reference evidence="3" key="1">
    <citation type="journal article" date="2019" name="Int. J. Syst. Evol. Microbiol.">
        <title>The Global Catalogue of Microorganisms (GCM) 10K type strain sequencing project: providing services to taxonomists for standard genome sequencing and annotation.</title>
        <authorList>
            <consortium name="The Broad Institute Genomics Platform"/>
            <consortium name="The Broad Institute Genome Sequencing Center for Infectious Disease"/>
            <person name="Wu L."/>
            <person name="Ma J."/>
        </authorList>
    </citation>
    <scope>NUCLEOTIDE SEQUENCE [LARGE SCALE GENOMIC DNA]</scope>
    <source>
        <strain evidence="3">CGMCC 4.7131</strain>
    </source>
</reference>
<feature type="region of interest" description="Disordered" evidence="1">
    <location>
        <begin position="31"/>
        <end position="60"/>
    </location>
</feature>
<evidence type="ECO:0000313" key="3">
    <source>
        <dbReference type="Proteomes" id="UP001596035"/>
    </source>
</evidence>
<gene>
    <name evidence="2" type="ORF">ACFPWV_01645</name>
</gene>
<proteinExistence type="predicted"/>
<keyword evidence="3" id="KW-1185">Reference proteome</keyword>
<sequence length="60" mass="5899">MLLTVLAGVLVLAVGGRVRAARGGPRWACGVAKGTPPAGELLRPGRSNGRSGSGDDGGDD</sequence>
<protein>
    <submittedName>
        <fullName evidence="2">Uncharacterized protein</fullName>
    </submittedName>
</protein>
<accession>A0ABW0DLL9</accession>
<evidence type="ECO:0000313" key="2">
    <source>
        <dbReference type="EMBL" id="MFC5238634.1"/>
    </source>
</evidence>
<dbReference type="RefSeq" id="WP_344560457.1">
    <property type="nucleotide sequence ID" value="NZ_BAAATG010000018.1"/>
</dbReference>
<dbReference type="Proteomes" id="UP001596035">
    <property type="component" value="Unassembled WGS sequence"/>
</dbReference>
<evidence type="ECO:0000256" key="1">
    <source>
        <dbReference type="SAM" id="MobiDB-lite"/>
    </source>
</evidence>
<feature type="compositionally biased region" description="Gly residues" evidence="1">
    <location>
        <begin position="51"/>
        <end position="60"/>
    </location>
</feature>